<dbReference type="Proteomes" id="UP000499080">
    <property type="component" value="Unassembled WGS sequence"/>
</dbReference>
<accession>A0A4Y2HDB1</accession>
<proteinExistence type="predicted"/>
<dbReference type="AlphaFoldDB" id="A0A4Y2HDB1"/>
<protein>
    <submittedName>
        <fullName evidence="1">Uncharacterized protein</fullName>
    </submittedName>
</protein>
<organism evidence="1 2">
    <name type="scientific">Araneus ventricosus</name>
    <name type="common">Orbweaver spider</name>
    <name type="synonym">Epeira ventricosa</name>
    <dbReference type="NCBI Taxonomy" id="182803"/>
    <lineage>
        <taxon>Eukaryota</taxon>
        <taxon>Metazoa</taxon>
        <taxon>Ecdysozoa</taxon>
        <taxon>Arthropoda</taxon>
        <taxon>Chelicerata</taxon>
        <taxon>Arachnida</taxon>
        <taxon>Araneae</taxon>
        <taxon>Araneomorphae</taxon>
        <taxon>Entelegynae</taxon>
        <taxon>Araneoidea</taxon>
        <taxon>Araneidae</taxon>
        <taxon>Araneus</taxon>
    </lineage>
</organism>
<comment type="caution">
    <text evidence="1">The sequence shown here is derived from an EMBL/GenBank/DDBJ whole genome shotgun (WGS) entry which is preliminary data.</text>
</comment>
<gene>
    <name evidence="1" type="ORF">AVEN_110945_1</name>
</gene>
<evidence type="ECO:0000313" key="2">
    <source>
        <dbReference type="Proteomes" id="UP000499080"/>
    </source>
</evidence>
<keyword evidence="2" id="KW-1185">Reference proteome</keyword>
<sequence>MGFFIHSTNSLPPSSNTNRKKYSRILQFPPTLMSSIRVSYHVLFSFILAPTDAFVGTFDPTNFSLLSLQRADDIGRKKQFSKIGDPEETTSDFETGI</sequence>
<evidence type="ECO:0000313" key="1">
    <source>
        <dbReference type="EMBL" id="GBM63261.1"/>
    </source>
</evidence>
<reference evidence="1 2" key="1">
    <citation type="journal article" date="2019" name="Sci. Rep.">
        <title>Orb-weaving spider Araneus ventricosus genome elucidates the spidroin gene catalogue.</title>
        <authorList>
            <person name="Kono N."/>
            <person name="Nakamura H."/>
            <person name="Ohtoshi R."/>
            <person name="Moran D.A.P."/>
            <person name="Shinohara A."/>
            <person name="Yoshida Y."/>
            <person name="Fujiwara M."/>
            <person name="Mori M."/>
            <person name="Tomita M."/>
            <person name="Arakawa K."/>
        </authorList>
    </citation>
    <scope>NUCLEOTIDE SEQUENCE [LARGE SCALE GENOMIC DNA]</scope>
</reference>
<name>A0A4Y2HDB1_ARAVE</name>
<dbReference type="EMBL" id="BGPR01001858">
    <property type="protein sequence ID" value="GBM63261.1"/>
    <property type="molecule type" value="Genomic_DNA"/>
</dbReference>